<comment type="caution">
    <text evidence="2">The sequence shown here is derived from an EMBL/GenBank/DDBJ whole genome shotgun (WGS) entry which is preliminary data.</text>
</comment>
<keyword evidence="1" id="KW-1133">Transmembrane helix</keyword>
<evidence type="ECO:0000313" key="3">
    <source>
        <dbReference type="Proteomes" id="UP001386955"/>
    </source>
</evidence>
<feature type="transmembrane region" description="Helical" evidence="1">
    <location>
        <begin position="98"/>
        <end position="122"/>
    </location>
</feature>
<keyword evidence="1" id="KW-0472">Membrane</keyword>
<dbReference type="Proteomes" id="UP001386955">
    <property type="component" value="Unassembled WGS sequence"/>
</dbReference>
<dbReference type="AlphaFoldDB" id="A0AAN9T021"/>
<organism evidence="2 3">
    <name type="scientific">Psophocarpus tetragonolobus</name>
    <name type="common">Winged bean</name>
    <name type="synonym">Dolichos tetragonolobus</name>
    <dbReference type="NCBI Taxonomy" id="3891"/>
    <lineage>
        <taxon>Eukaryota</taxon>
        <taxon>Viridiplantae</taxon>
        <taxon>Streptophyta</taxon>
        <taxon>Embryophyta</taxon>
        <taxon>Tracheophyta</taxon>
        <taxon>Spermatophyta</taxon>
        <taxon>Magnoliopsida</taxon>
        <taxon>eudicotyledons</taxon>
        <taxon>Gunneridae</taxon>
        <taxon>Pentapetalae</taxon>
        <taxon>rosids</taxon>
        <taxon>fabids</taxon>
        <taxon>Fabales</taxon>
        <taxon>Fabaceae</taxon>
        <taxon>Papilionoideae</taxon>
        <taxon>50 kb inversion clade</taxon>
        <taxon>NPAAA clade</taxon>
        <taxon>indigoferoid/millettioid clade</taxon>
        <taxon>Phaseoleae</taxon>
        <taxon>Psophocarpus</taxon>
    </lineage>
</organism>
<reference evidence="2 3" key="1">
    <citation type="submission" date="2024-01" db="EMBL/GenBank/DDBJ databases">
        <title>The genomes of 5 underutilized Papilionoideae crops provide insights into root nodulation and disease resistanc.</title>
        <authorList>
            <person name="Jiang F."/>
        </authorList>
    </citation>
    <scope>NUCLEOTIDE SEQUENCE [LARGE SCALE GENOMIC DNA]</scope>
    <source>
        <strain evidence="2">DUOXIRENSHENG_FW03</strain>
        <tissue evidence="2">Leaves</tissue>
    </source>
</reference>
<sequence>MLSQTQLSSRLLSSKRFPMPTKIAATARAPFSVRVSVSTATTSTPLAGDTLLVPVISQQQTPNLPLPSQSLVAAAPTVAVPGNLGFRPTLELGLLSHLFVLSMAFGAFFSVAVVSIPTLIAFGRLGASVKKLSKVVSEELPGTVFALKLSSMEVNELTQQLSSLRHRIAGISMGAEDRSTARSRSFRKRNPAS</sequence>
<keyword evidence="1" id="KW-0812">Transmembrane</keyword>
<accession>A0AAN9T021</accession>
<name>A0AAN9T021_PSOTE</name>
<evidence type="ECO:0000313" key="2">
    <source>
        <dbReference type="EMBL" id="KAK7411777.1"/>
    </source>
</evidence>
<proteinExistence type="predicted"/>
<keyword evidence="3" id="KW-1185">Reference proteome</keyword>
<gene>
    <name evidence="2" type="ORF">VNO78_03216</name>
</gene>
<dbReference type="EMBL" id="JAYMYS010000001">
    <property type="protein sequence ID" value="KAK7411777.1"/>
    <property type="molecule type" value="Genomic_DNA"/>
</dbReference>
<protein>
    <submittedName>
        <fullName evidence="2">Uncharacterized protein</fullName>
    </submittedName>
</protein>
<evidence type="ECO:0000256" key="1">
    <source>
        <dbReference type="SAM" id="Phobius"/>
    </source>
</evidence>
<dbReference type="PANTHER" id="PTHR33825:SF4">
    <property type="entry name" value="OS05G0137600 PROTEIN"/>
    <property type="match status" value="1"/>
</dbReference>
<dbReference type="PANTHER" id="PTHR33825">
    <property type="entry name" value="CHITINASE-LIKE PROTEIN"/>
    <property type="match status" value="1"/>
</dbReference>